<dbReference type="SMART" id="SM00465">
    <property type="entry name" value="GIYc"/>
    <property type="match status" value="1"/>
</dbReference>
<dbReference type="PANTHER" id="PTHR34477">
    <property type="entry name" value="UPF0213 PROTEIN YHBQ"/>
    <property type="match status" value="1"/>
</dbReference>
<comment type="similarity">
    <text evidence="1">Belongs to the UPF0213 family.</text>
</comment>
<dbReference type="PANTHER" id="PTHR34477:SF1">
    <property type="entry name" value="UPF0213 PROTEIN YHBQ"/>
    <property type="match status" value="1"/>
</dbReference>
<dbReference type="CDD" id="cd10456">
    <property type="entry name" value="GIY-YIG_UPF0213"/>
    <property type="match status" value="1"/>
</dbReference>
<accession>A0A2M8L3S1</accession>
<gene>
    <name evidence="3" type="ORF">COU95_01845</name>
</gene>
<dbReference type="Gene3D" id="3.40.1440.10">
    <property type="entry name" value="GIY-YIG endonuclease"/>
    <property type="match status" value="1"/>
</dbReference>
<reference evidence="4" key="1">
    <citation type="submission" date="2017-09" db="EMBL/GenBank/DDBJ databases">
        <title>Depth-based differentiation of microbial function through sediment-hosted aquifers and enrichment of novel symbionts in the deep terrestrial subsurface.</title>
        <authorList>
            <person name="Probst A.J."/>
            <person name="Ladd B."/>
            <person name="Jarett J.K."/>
            <person name="Geller-Mcgrath D.E."/>
            <person name="Sieber C.M.K."/>
            <person name="Emerson J.B."/>
            <person name="Anantharaman K."/>
            <person name="Thomas B.C."/>
            <person name="Malmstrom R."/>
            <person name="Stieglmeier M."/>
            <person name="Klingl A."/>
            <person name="Woyke T."/>
            <person name="Ryan C.M."/>
            <person name="Banfield J.F."/>
        </authorList>
    </citation>
    <scope>NUCLEOTIDE SEQUENCE [LARGE SCALE GENOMIC DNA]</scope>
</reference>
<dbReference type="InterPro" id="IPR050190">
    <property type="entry name" value="UPF0213_domain"/>
</dbReference>
<dbReference type="InterPro" id="IPR000305">
    <property type="entry name" value="GIY-YIG_endonuc"/>
</dbReference>
<feature type="domain" description="GIY-YIG" evidence="2">
    <location>
        <begin position="1"/>
        <end position="76"/>
    </location>
</feature>
<evidence type="ECO:0000313" key="4">
    <source>
        <dbReference type="Proteomes" id="UP000231474"/>
    </source>
</evidence>
<organism evidence="3 4">
    <name type="scientific">Candidatus Shapirobacteria bacterium CG10_big_fil_rev_8_21_14_0_10_40_9</name>
    <dbReference type="NCBI Taxonomy" id="1974888"/>
    <lineage>
        <taxon>Bacteria</taxon>
        <taxon>Candidatus Shapironibacteriota</taxon>
    </lineage>
</organism>
<dbReference type="Pfam" id="PF01541">
    <property type="entry name" value="GIY-YIG"/>
    <property type="match status" value="1"/>
</dbReference>
<dbReference type="Proteomes" id="UP000231474">
    <property type="component" value="Unassembled WGS sequence"/>
</dbReference>
<evidence type="ECO:0000256" key="1">
    <source>
        <dbReference type="ARBA" id="ARBA00007435"/>
    </source>
</evidence>
<sequence>MKWFVYIVRGKDDSLYTGITTNISRRIREHNNKTGAKSLKGKLPVKLVYQEEYTNQREAAERERNIKSWTRKYKLKLILNNKGNL</sequence>
<dbReference type="AlphaFoldDB" id="A0A2M8L3S1"/>
<dbReference type="InterPro" id="IPR035901">
    <property type="entry name" value="GIY-YIG_endonuc_sf"/>
</dbReference>
<comment type="caution">
    <text evidence="3">The sequence shown here is derived from an EMBL/GenBank/DDBJ whole genome shotgun (WGS) entry which is preliminary data.</text>
</comment>
<dbReference type="PROSITE" id="PS50164">
    <property type="entry name" value="GIY_YIG"/>
    <property type="match status" value="1"/>
</dbReference>
<name>A0A2M8L3S1_9BACT</name>
<dbReference type="EMBL" id="PFEK01000036">
    <property type="protein sequence ID" value="PJE67542.1"/>
    <property type="molecule type" value="Genomic_DNA"/>
</dbReference>
<evidence type="ECO:0000259" key="2">
    <source>
        <dbReference type="PROSITE" id="PS50164"/>
    </source>
</evidence>
<proteinExistence type="inferred from homology"/>
<evidence type="ECO:0000313" key="3">
    <source>
        <dbReference type="EMBL" id="PJE67542.1"/>
    </source>
</evidence>
<dbReference type="SUPFAM" id="SSF82771">
    <property type="entry name" value="GIY-YIG endonuclease"/>
    <property type="match status" value="1"/>
</dbReference>
<protein>
    <recommendedName>
        <fullName evidence="2">GIY-YIG domain-containing protein</fullName>
    </recommendedName>
</protein>